<dbReference type="STRING" id="697281.Mahau_2922"/>
<evidence type="ECO:0000313" key="2">
    <source>
        <dbReference type="Proteomes" id="UP000008457"/>
    </source>
</evidence>
<dbReference type="OrthoDB" id="1731428at2"/>
<accession>F4A0W6</accession>
<keyword evidence="2" id="KW-1185">Reference proteome</keyword>
<organism evidence="1 2">
    <name type="scientific">Mahella australiensis (strain DSM 15567 / CIP 107919 / 50-1 BON)</name>
    <dbReference type="NCBI Taxonomy" id="697281"/>
    <lineage>
        <taxon>Bacteria</taxon>
        <taxon>Bacillati</taxon>
        <taxon>Bacillota</taxon>
        <taxon>Clostridia</taxon>
        <taxon>Thermoanaerobacterales</taxon>
        <taxon>Thermoanaerobacterales Family IV. Incertae Sedis</taxon>
        <taxon>Mahella</taxon>
    </lineage>
</organism>
<dbReference type="EMBL" id="CP002360">
    <property type="protein sequence ID" value="AEE98043.1"/>
    <property type="molecule type" value="Genomic_DNA"/>
</dbReference>
<sequence>MTQEEIAVSRSQRNYNGVINAIKPGLTVRYRPAWFGKAHVPWYEGKVVQVYEHIFRVKAKHTYECFTYADVMLGDVKVIKL</sequence>
<name>F4A0W6_MAHA5</name>
<reference evidence="1 2" key="2">
    <citation type="journal article" date="2011" name="Stand. Genomic Sci.">
        <title>Complete genome sequence of Mahella australiensis type strain (50-1 BON).</title>
        <authorList>
            <person name="Sikorski J."/>
            <person name="Teshima H."/>
            <person name="Nolan M."/>
            <person name="Lucas S."/>
            <person name="Hammon N."/>
            <person name="Deshpande S."/>
            <person name="Cheng J.F."/>
            <person name="Pitluck S."/>
            <person name="Liolios K."/>
            <person name="Pagani I."/>
            <person name="Ivanova N."/>
            <person name="Huntemann M."/>
            <person name="Mavromatis K."/>
            <person name="Ovchinikova G."/>
            <person name="Pati A."/>
            <person name="Tapia R."/>
            <person name="Han C."/>
            <person name="Goodwin L."/>
            <person name="Chen A."/>
            <person name="Palaniappan K."/>
            <person name="Land M."/>
            <person name="Hauser L."/>
            <person name="Ngatchou-Djao O.D."/>
            <person name="Rohde M."/>
            <person name="Pukall R."/>
            <person name="Spring S."/>
            <person name="Abt B."/>
            <person name="Goker M."/>
            <person name="Detter J.C."/>
            <person name="Woyke T."/>
            <person name="Bristow J."/>
            <person name="Markowitz V."/>
            <person name="Hugenholtz P."/>
            <person name="Eisen J.A."/>
            <person name="Kyrpides N.C."/>
            <person name="Klenk H.P."/>
            <person name="Lapidus A."/>
        </authorList>
    </citation>
    <scope>NUCLEOTIDE SEQUENCE [LARGE SCALE GENOMIC DNA]</scope>
    <source>
        <strain evidence="2">DSM 15567 / CIP 107919 / 50-1 BON</strain>
    </source>
</reference>
<dbReference type="HOGENOM" id="CLU_2569750_0_0_9"/>
<gene>
    <name evidence="1" type="ordered locus">Mahau_2922</name>
</gene>
<reference evidence="2" key="1">
    <citation type="submission" date="2010-11" db="EMBL/GenBank/DDBJ databases">
        <title>The complete genome of Mahella australiensis DSM 15567.</title>
        <authorList>
            <consortium name="US DOE Joint Genome Institute (JGI-PGF)"/>
            <person name="Lucas S."/>
            <person name="Copeland A."/>
            <person name="Lapidus A."/>
            <person name="Bruce D."/>
            <person name="Goodwin L."/>
            <person name="Pitluck S."/>
            <person name="Kyrpides N."/>
            <person name="Mavromatis K."/>
            <person name="Pagani I."/>
            <person name="Ivanova N."/>
            <person name="Teshima H."/>
            <person name="Brettin T."/>
            <person name="Detter J.C."/>
            <person name="Han C."/>
            <person name="Tapia R."/>
            <person name="Land M."/>
            <person name="Hauser L."/>
            <person name="Markowitz V."/>
            <person name="Cheng J.-F."/>
            <person name="Hugenholtz P."/>
            <person name="Woyke T."/>
            <person name="Wu D."/>
            <person name="Spring S."/>
            <person name="Pukall R."/>
            <person name="Steenblock K."/>
            <person name="Schneider S."/>
            <person name="Klenk H.-P."/>
            <person name="Eisen J.A."/>
        </authorList>
    </citation>
    <scope>NUCLEOTIDE SEQUENCE [LARGE SCALE GENOMIC DNA]</scope>
    <source>
        <strain evidence="2">DSM 15567 / CIP 107919 / 50-1 BON</strain>
    </source>
</reference>
<dbReference type="KEGG" id="mas:Mahau_2922"/>
<dbReference type="Proteomes" id="UP000008457">
    <property type="component" value="Chromosome"/>
</dbReference>
<dbReference type="RefSeq" id="WP_013782454.1">
    <property type="nucleotide sequence ID" value="NC_015520.1"/>
</dbReference>
<dbReference type="AlphaFoldDB" id="F4A0W6"/>
<proteinExistence type="predicted"/>
<evidence type="ECO:0000313" key="1">
    <source>
        <dbReference type="EMBL" id="AEE98043.1"/>
    </source>
</evidence>
<protein>
    <submittedName>
        <fullName evidence="1">Uncharacterized protein</fullName>
    </submittedName>
</protein>